<organism evidence="8 9">
    <name type="scientific">Candidatus Merdibacter merdavium</name>
    <dbReference type="NCBI Taxonomy" id="2838692"/>
    <lineage>
        <taxon>Bacteria</taxon>
        <taxon>Bacillati</taxon>
        <taxon>Bacillota</taxon>
        <taxon>Erysipelotrichia</taxon>
        <taxon>Erysipelotrichales</taxon>
        <taxon>Erysipelotrichaceae</taxon>
        <taxon>Merdibacter</taxon>
    </lineage>
</organism>
<feature type="domain" description="Sporulation regulator WhiA C-terminal" evidence="5">
    <location>
        <begin position="220"/>
        <end position="306"/>
    </location>
</feature>
<dbReference type="Gene3D" id="3.10.28.10">
    <property type="entry name" value="Homing endonucleases"/>
    <property type="match status" value="1"/>
</dbReference>
<dbReference type="Pfam" id="PF10298">
    <property type="entry name" value="WhiA_N"/>
    <property type="match status" value="1"/>
</dbReference>
<dbReference type="GO" id="GO:0051301">
    <property type="term" value="P:cell division"/>
    <property type="evidence" value="ECO:0007669"/>
    <property type="project" value="UniProtKB-UniRule"/>
</dbReference>
<comment type="function">
    <text evidence="4">Involved in cell division and chromosome segregation.</text>
</comment>
<dbReference type="SUPFAM" id="SSF55608">
    <property type="entry name" value="Homing endonucleases"/>
    <property type="match status" value="1"/>
</dbReference>
<name>A0A9D2SWC6_9FIRM</name>
<accession>A0A9D2SWC6</accession>
<dbReference type="InterPro" id="IPR027434">
    <property type="entry name" value="Homing_endonucl"/>
</dbReference>
<keyword evidence="1 4" id="KW-0132">Cell division</keyword>
<dbReference type="AlphaFoldDB" id="A0A9D2SWC6"/>
<keyword evidence="3 4" id="KW-0131">Cell cycle</keyword>
<dbReference type="HAMAP" id="MF_01420">
    <property type="entry name" value="HTH_type_WhiA"/>
    <property type="match status" value="1"/>
</dbReference>
<dbReference type="InterPro" id="IPR023054">
    <property type="entry name" value="Sporulation_regulator_WhiA_C"/>
</dbReference>
<dbReference type="InterPro" id="IPR003802">
    <property type="entry name" value="Sporulation_regulator_WhiA"/>
</dbReference>
<dbReference type="InterPro" id="IPR039518">
    <property type="entry name" value="WhiA_LAGLIDADG_dom"/>
</dbReference>
<dbReference type="InterPro" id="IPR018478">
    <property type="entry name" value="Sporu_reg_WhiA_N_dom"/>
</dbReference>
<dbReference type="PANTHER" id="PTHR37307">
    <property type="entry name" value="CELL DIVISION PROTEIN WHIA-RELATED"/>
    <property type="match status" value="1"/>
</dbReference>
<dbReference type="Proteomes" id="UP000823896">
    <property type="component" value="Unassembled WGS sequence"/>
</dbReference>
<feature type="domain" description="WhiA LAGLIDADG-like" evidence="7">
    <location>
        <begin position="124"/>
        <end position="215"/>
    </location>
</feature>
<dbReference type="GO" id="GO:0003677">
    <property type="term" value="F:DNA binding"/>
    <property type="evidence" value="ECO:0007669"/>
    <property type="project" value="UniProtKB-UniRule"/>
</dbReference>
<comment type="similarity">
    <text evidence="4">Belongs to the WhiA family.</text>
</comment>
<evidence type="ECO:0000259" key="6">
    <source>
        <dbReference type="Pfam" id="PF10298"/>
    </source>
</evidence>
<comment type="caution">
    <text evidence="8">The sequence shown here is derived from an EMBL/GenBank/DDBJ whole genome shotgun (WGS) entry which is preliminary data.</text>
</comment>
<evidence type="ECO:0000313" key="9">
    <source>
        <dbReference type="Proteomes" id="UP000823896"/>
    </source>
</evidence>
<dbReference type="Pfam" id="PF02650">
    <property type="entry name" value="HTH_WhiA"/>
    <property type="match status" value="1"/>
</dbReference>
<reference evidence="8" key="1">
    <citation type="journal article" date="2021" name="PeerJ">
        <title>Extensive microbial diversity within the chicken gut microbiome revealed by metagenomics and culture.</title>
        <authorList>
            <person name="Gilroy R."/>
            <person name="Ravi A."/>
            <person name="Getino M."/>
            <person name="Pursley I."/>
            <person name="Horton D.L."/>
            <person name="Alikhan N.F."/>
            <person name="Baker D."/>
            <person name="Gharbi K."/>
            <person name="Hall N."/>
            <person name="Watson M."/>
            <person name="Adriaenssens E.M."/>
            <person name="Foster-Nyarko E."/>
            <person name="Jarju S."/>
            <person name="Secka A."/>
            <person name="Antonio M."/>
            <person name="Oren A."/>
            <person name="Chaudhuri R.R."/>
            <person name="La Ragione R."/>
            <person name="Hildebrand F."/>
            <person name="Pallen M.J."/>
        </authorList>
    </citation>
    <scope>NUCLEOTIDE SEQUENCE</scope>
    <source>
        <strain evidence="8">CHK187-11901</strain>
    </source>
</reference>
<keyword evidence="2 4" id="KW-0238">DNA-binding</keyword>
<evidence type="ECO:0000313" key="8">
    <source>
        <dbReference type="EMBL" id="HJC36285.1"/>
    </source>
</evidence>
<dbReference type="Pfam" id="PF14527">
    <property type="entry name" value="LAGLIDADG_WhiA"/>
    <property type="match status" value="1"/>
</dbReference>
<reference evidence="8" key="2">
    <citation type="submission" date="2021-04" db="EMBL/GenBank/DDBJ databases">
        <authorList>
            <person name="Gilroy R."/>
        </authorList>
    </citation>
    <scope>NUCLEOTIDE SEQUENCE</scope>
    <source>
        <strain evidence="8">CHK187-11901</strain>
    </source>
</reference>
<dbReference type="PANTHER" id="PTHR37307:SF1">
    <property type="entry name" value="CELL DIVISION PROTEIN WHIA-RELATED"/>
    <property type="match status" value="1"/>
</dbReference>
<sequence>MSFTAEVKTQICAAEWNACCARAQLSAVMKMCSTMNFSAQGIHLRIQCEHANTAKRIWKLLKEHYQVEPQLSVLRKVRLKKNNIYVIRVHERAMEILKDLEICTDKGLQTRPSAKMVRKDCCAQAYLAGAFLAGGSVNAPTTSNYHLEISTSEQELAEFLCRLMNRFYLPAKIIQRRAQHVVYLKASDKIADFLRMCKADQALLEFEDTRIQRDFYNSLTRLDNCELANEMKSISAARKQLEDIAWIENYRSLDTLPTRLQHVIEVRRAYPEASLNELCELCAERFGENISKSGMKHRLAKIREIASQYRSDPE</sequence>
<protein>
    <recommendedName>
        <fullName evidence="4">Probable cell division protein WhiA</fullName>
    </recommendedName>
</protein>
<dbReference type="NCBIfam" id="TIGR00647">
    <property type="entry name" value="DNA_bind_WhiA"/>
    <property type="match status" value="1"/>
</dbReference>
<dbReference type="EMBL" id="DWWM01000024">
    <property type="protein sequence ID" value="HJC36285.1"/>
    <property type="molecule type" value="Genomic_DNA"/>
</dbReference>
<evidence type="ECO:0000256" key="1">
    <source>
        <dbReference type="ARBA" id="ARBA00022618"/>
    </source>
</evidence>
<evidence type="ECO:0000256" key="2">
    <source>
        <dbReference type="ARBA" id="ARBA00023125"/>
    </source>
</evidence>
<gene>
    <name evidence="4 8" type="primary">whiA</name>
    <name evidence="8" type="ORF">H9702_04055</name>
</gene>
<feature type="domain" description="Sporulation transcription regulator WhiA N-terminal" evidence="6">
    <location>
        <begin position="19"/>
        <end position="102"/>
    </location>
</feature>
<evidence type="ECO:0000259" key="7">
    <source>
        <dbReference type="Pfam" id="PF14527"/>
    </source>
</evidence>
<dbReference type="GO" id="GO:0043937">
    <property type="term" value="P:regulation of sporulation"/>
    <property type="evidence" value="ECO:0007669"/>
    <property type="project" value="InterPro"/>
</dbReference>
<evidence type="ECO:0000259" key="5">
    <source>
        <dbReference type="Pfam" id="PF02650"/>
    </source>
</evidence>
<evidence type="ECO:0000256" key="3">
    <source>
        <dbReference type="ARBA" id="ARBA00023306"/>
    </source>
</evidence>
<proteinExistence type="inferred from homology"/>
<evidence type="ECO:0000256" key="4">
    <source>
        <dbReference type="HAMAP-Rule" id="MF_01420"/>
    </source>
</evidence>